<accession>A0A6S7KMJ7</accession>
<dbReference type="EMBL" id="CACRXK020032594">
    <property type="protein sequence ID" value="CAB4043540.1"/>
    <property type="molecule type" value="Genomic_DNA"/>
</dbReference>
<reference evidence="1" key="1">
    <citation type="submission" date="2020-04" db="EMBL/GenBank/DDBJ databases">
        <authorList>
            <person name="Alioto T."/>
            <person name="Alioto T."/>
            <person name="Gomez Garrido J."/>
        </authorList>
    </citation>
    <scope>NUCLEOTIDE SEQUENCE</scope>
    <source>
        <strain evidence="1">A484AB</strain>
    </source>
</reference>
<evidence type="ECO:0000313" key="2">
    <source>
        <dbReference type="Proteomes" id="UP001152795"/>
    </source>
</evidence>
<protein>
    <submittedName>
        <fullName evidence="1">Uncharacterized protein</fullName>
    </submittedName>
</protein>
<dbReference type="Proteomes" id="UP001152795">
    <property type="component" value="Unassembled WGS sequence"/>
</dbReference>
<name>A0A6S7KMJ7_PARCT</name>
<dbReference type="AlphaFoldDB" id="A0A6S7KMJ7"/>
<proteinExistence type="predicted"/>
<sequence length="125" mass="14391">MSRRALKQNDVLGISKLYEAEFNRPDLHDRVLVFDVVGKASWQQILSVENERSESEANTQSEVESEDESSVQTEKEAMNAASEHADECDLFCGMQWQCDFIYAFWIKVKKVEPVSILFATKCEMF</sequence>
<evidence type="ECO:0000313" key="1">
    <source>
        <dbReference type="EMBL" id="CAB4043540.1"/>
    </source>
</evidence>
<organism evidence="1 2">
    <name type="scientific">Paramuricea clavata</name>
    <name type="common">Red gorgonian</name>
    <name type="synonym">Violescent sea-whip</name>
    <dbReference type="NCBI Taxonomy" id="317549"/>
    <lineage>
        <taxon>Eukaryota</taxon>
        <taxon>Metazoa</taxon>
        <taxon>Cnidaria</taxon>
        <taxon>Anthozoa</taxon>
        <taxon>Octocorallia</taxon>
        <taxon>Malacalcyonacea</taxon>
        <taxon>Plexauridae</taxon>
        <taxon>Paramuricea</taxon>
    </lineage>
</organism>
<gene>
    <name evidence="1" type="ORF">PACLA_8A069824</name>
</gene>
<comment type="caution">
    <text evidence="1">The sequence shown here is derived from an EMBL/GenBank/DDBJ whole genome shotgun (WGS) entry which is preliminary data.</text>
</comment>
<keyword evidence="2" id="KW-1185">Reference proteome</keyword>